<dbReference type="SUPFAM" id="SSF57756">
    <property type="entry name" value="Retrovirus zinc finger-like domains"/>
    <property type="match status" value="1"/>
</dbReference>
<dbReference type="InterPro" id="IPR012337">
    <property type="entry name" value="RNaseH-like_sf"/>
</dbReference>
<keyword evidence="2" id="KW-0548">Nucleotidyltransferase</keyword>
<keyword evidence="4" id="KW-0862">Zinc</keyword>
<dbReference type="InParanoid" id="C5LM87"/>
<evidence type="ECO:0000256" key="3">
    <source>
        <dbReference type="ARBA" id="ARBA00022918"/>
    </source>
</evidence>
<dbReference type="Gene3D" id="3.30.420.10">
    <property type="entry name" value="Ribonuclease H-like superfamily/Ribonuclease H"/>
    <property type="match status" value="1"/>
</dbReference>
<dbReference type="InterPro" id="IPR036397">
    <property type="entry name" value="RNaseH_sf"/>
</dbReference>
<evidence type="ECO:0000313" key="7">
    <source>
        <dbReference type="EMBL" id="EER02099.1"/>
    </source>
</evidence>
<gene>
    <name evidence="7" type="ORF">Pmar_PMAR028478</name>
</gene>
<dbReference type="SUPFAM" id="SSF53098">
    <property type="entry name" value="Ribonuclease H-like"/>
    <property type="match status" value="1"/>
</dbReference>
<name>C5LM87_PERM5</name>
<dbReference type="InterPro" id="IPR036875">
    <property type="entry name" value="Znf_CCHC_sf"/>
</dbReference>
<keyword evidence="3" id="KW-0695">RNA-directed DNA polymerase</keyword>
<feature type="region of interest" description="Disordered" evidence="5">
    <location>
        <begin position="156"/>
        <end position="179"/>
    </location>
</feature>
<dbReference type="SUPFAM" id="SSF56672">
    <property type="entry name" value="DNA/RNA polymerases"/>
    <property type="match status" value="1"/>
</dbReference>
<dbReference type="PROSITE" id="PS00141">
    <property type="entry name" value="ASP_PROTEASE"/>
    <property type="match status" value="1"/>
</dbReference>
<protein>
    <recommendedName>
        <fullName evidence="6">CCHC-type domain-containing protein</fullName>
    </recommendedName>
</protein>
<keyword evidence="8" id="KW-1185">Reference proteome</keyword>
<dbReference type="RefSeq" id="XP_002769381.1">
    <property type="nucleotide sequence ID" value="XM_002769335.1"/>
</dbReference>
<dbReference type="GO" id="GO:0004190">
    <property type="term" value="F:aspartic-type endopeptidase activity"/>
    <property type="evidence" value="ECO:0007669"/>
    <property type="project" value="InterPro"/>
</dbReference>
<evidence type="ECO:0000256" key="2">
    <source>
        <dbReference type="ARBA" id="ARBA00022695"/>
    </source>
</evidence>
<evidence type="ECO:0000256" key="4">
    <source>
        <dbReference type="PROSITE-ProRule" id="PRU00047"/>
    </source>
</evidence>
<organism evidence="8">
    <name type="scientific">Perkinsus marinus (strain ATCC 50983 / TXsc)</name>
    <dbReference type="NCBI Taxonomy" id="423536"/>
    <lineage>
        <taxon>Eukaryota</taxon>
        <taxon>Sar</taxon>
        <taxon>Alveolata</taxon>
        <taxon>Perkinsozoa</taxon>
        <taxon>Perkinsea</taxon>
        <taxon>Perkinsida</taxon>
        <taxon>Perkinsidae</taxon>
        <taxon>Perkinsus</taxon>
    </lineage>
</organism>
<keyword evidence="4" id="KW-0863">Zinc-finger</keyword>
<feature type="compositionally biased region" description="Polar residues" evidence="5">
    <location>
        <begin position="161"/>
        <end position="172"/>
    </location>
</feature>
<accession>C5LM87</accession>
<feature type="region of interest" description="Disordered" evidence="5">
    <location>
        <begin position="117"/>
        <end position="142"/>
    </location>
</feature>
<dbReference type="InterPro" id="IPR043128">
    <property type="entry name" value="Rev_trsase/Diguanyl_cyclase"/>
</dbReference>
<evidence type="ECO:0000259" key="6">
    <source>
        <dbReference type="PROSITE" id="PS50158"/>
    </source>
</evidence>
<feature type="domain" description="CCHC-type" evidence="6">
    <location>
        <begin position="475"/>
        <end position="491"/>
    </location>
</feature>
<dbReference type="Gene3D" id="3.30.70.270">
    <property type="match status" value="1"/>
</dbReference>
<dbReference type="GeneID" id="9055045"/>
<proteinExistence type="predicted"/>
<keyword evidence="4" id="KW-0479">Metal-binding</keyword>
<dbReference type="GO" id="GO:0003964">
    <property type="term" value="F:RNA-directed DNA polymerase activity"/>
    <property type="evidence" value="ECO:0007669"/>
    <property type="project" value="UniProtKB-KW"/>
</dbReference>
<dbReference type="Proteomes" id="UP000007800">
    <property type="component" value="Unassembled WGS sequence"/>
</dbReference>
<evidence type="ECO:0000256" key="1">
    <source>
        <dbReference type="ARBA" id="ARBA00022679"/>
    </source>
</evidence>
<dbReference type="PROSITE" id="PS50158">
    <property type="entry name" value="ZF_CCHC"/>
    <property type="match status" value="1"/>
</dbReference>
<dbReference type="GO" id="GO:0006508">
    <property type="term" value="P:proteolysis"/>
    <property type="evidence" value="ECO:0007669"/>
    <property type="project" value="InterPro"/>
</dbReference>
<dbReference type="GO" id="GO:0008270">
    <property type="term" value="F:zinc ion binding"/>
    <property type="evidence" value="ECO:0007669"/>
    <property type="project" value="UniProtKB-KW"/>
</dbReference>
<dbReference type="OrthoDB" id="442553at2759"/>
<dbReference type="Gene3D" id="3.10.10.10">
    <property type="entry name" value="HIV Type 1 Reverse Transcriptase, subunit A, domain 1"/>
    <property type="match status" value="1"/>
</dbReference>
<dbReference type="InterPro" id="IPR001878">
    <property type="entry name" value="Znf_CCHC"/>
</dbReference>
<feature type="compositionally biased region" description="Basic and acidic residues" evidence="5">
    <location>
        <begin position="489"/>
        <end position="506"/>
    </location>
</feature>
<feature type="region of interest" description="Disordered" evidence="5">
    <location>
        <begin position="448"/>
        <end position="469"/>
    </location>
</feature>
<evidence type="ECO:0000313" key="8">
    <source>
        <dbReference type="Proteomes" id="UP000007800"/>
    </source>
</evidence>
<dbReference type="GO" id="GO:0003676">
    <property type="term" value="F:nucleic acid binding"/>
    <property type="evidence" value="ECO:0007669"/>
    <property type="project" value="InterPro"/>
</dbReference>
<sequence length="1428" mass="158987">MGVRPFPSPQWFRSVVERVISRATEELALDIPWEHRDEVDLEVIGDIEALKKYICVELEERRESSREGRLQRNVLRRQLWGDPLSVVAIGLDESFWSRYAAAKAALYRSRRGASYGGSSDAEVRVPTPGTEARGAMQSTPSKVELSDYVNQDVQEGRPTHRQQSQCSVQGPSWSHPGRASVDMPAPISAHGSDCLDPLTSKIDPNHRESGLKPSVKEDWAFGKAAQKTISDNLTEASLEKIRKAVKAAKQPPGAPIRVGAAETLSSFRVFYRNQAMINGWSIVHEFYWLSHNIETKLWLQICGVRPNLLPNPLSRACYGQAVKFLWASLDRRFGRDKEVEQLQAESLTLTQRPSEKLLAYLGRISDHRSRSHYASLVRKDSEWIAAARSGIRDPLMRRLSYLPVDPQLLKDSDGLESAPIGEWEAWLISMEKLTINESESVEAFAGQTVDQPAGGSAVSKGGGSRRGRRSPFRGKCFGCQKFGHRVAECPEKGKGSTRPDSRKEETDSAVPAVAKPQEAAAVEAAQDGGKQEADDCEVHTSAYAIECSWAEGCQEASPRRSWAIAESDNPPILQLKFGELYREGLIDTGSATSLVDQSTADSLCQLGHAAWVRSRMRVVVKYADSREETAKGEVILRAVVNGSTCYFPCLVVGRLGRPIIVGRRGLRLLGLELKFRQDDENERSSLRDAFEEACGTVHAAGDQADCGQVDIETAIECYNTNGELYVADLPTMDEPVPDQHYVKDVVDRKVRPALNRALSTEVVKEEDAERLVSSLLGEVSRIAELPVAAGYTLRLQRLETDDPEPAEDGQEYRFVASWQVKEPETKEGVWNSAGLIHKLGEKEREEFLKNCDYYVSKGYWKEKGLDDIRFRSSPTGSPLTGVIFPVKQDPAKTTAIRPVCDLRGINEVSPRISNAQLTTSDAVMNLRANLRSGYMVAQYDLSKAFYSVEVAITDRLGERVPLELSVGGVVYQTRRLAFGLSCGPLMLNSTQRIDLMVVEAAYDALYGQDSVNPAPKVVVVMDDFLLTGTEVAIQRFERLLLCCWQKTGFCCPVDKRARWGTTVPVRWLGGYWFWDSANGELSLTRPEVTFKKQFSDRNSAENLSKRLVFKHGGQFIGISCGVSEALARSHADCARVLASRSDCWDKTGGDWTAEAWLHLSLACRYWEHARENEDRCLPLFSKVTDFRAEIDASGVGFGYVWKDNSTGQVLACAARIQSRSMFIASWHVNRRELYAIAWCLQRLEDCLIFFPAIRSLKLLSDSVVAVRQSDVWTVPWCKSVERKAILRLRGVICDAVHGMAVRKPPVEVTTGHVEGSMNKIADALSRTAVTKKFLEVPLWSASADEEVQVVDCHYAVVHSWLHDGSSGALALPSYRSWLMLRKAFRGWGGRDTVGDEDAPSAQWMILRQSEDAFCQSILDQADDDGYVT</sequence>
<reference evidence="7 8" key="1">
    <citation type="submission" date="2008-07" db="EMBL/GenBank/DDBJ databases">
        <authorList>
            <person name="El-Sayed N."/>
            <person name="Caler E."/>
            <person name="Inman J."/>
            <person name="Amedeo P."/>
            <person name="Hass B."/>
            <person name="Wortman J."/>
        </authorList>
    </citation>
    <scope>NUCLEOTIDE SEQUENCE [LARGE SCALE GENOMIC DNA]</scope>
    <source>
        <strain evidence="8">ATCC 50983 / TXsc</strain>
    </source>
</reference>
<dbReference type="InterPro" id="IPR001969">
    <property type="entry name" value="Aspartic_peptidase_AS"/>
</dbReference>
<feature type="region of interest" description="Disordered" evidence="5">
    <location>
        <begin position="489"/>
        <end position="512"/>
    </location>
</feature>
<dbReference type="SMART" id="SM00343">
    <property type="entry name" value="ZnF_C2HC"/>
    <property type="match status" value="1"/>
</dbReference>
<dbReference type="InterPro" id="IPR043502">
    <property type="entry name" value="DNA/RNA_pol_sf"/>
</dbReference>
<dbReference type="EMBL" id="GG683442">
    <property type="protein sequence ID" value="EER02099.1"/>
    <property type="molecule type" value="Genomic_DNA"/>
</dbReference>
<keyword evidence="1" id="KW-0808">Transferase</keyword>
<evidence type="ECO:0000256" key="5">
    <source>
        <dbReference type="SAM" id="MobiDB-lite"/>
    </source>
</evidence>